<evidence type="ECO:0000256" key="2">
    <source>
        <dbReference type="ARBA" id="ARBA00023043"/>
    </source>
</evidence>
<dbReference type="CDD" id="cd09917">
    <property type="entry name" value="F-box_SF"/>
    <property type="match status" value="1"/>
</dbReference>
<evidence type="ECO:0000256" key="4">
    <source>
        <dbReference type="SAM" id="MobiDB-lite"/>
    </source>
</evidence>
<evidence type="ECO:0000256" key="3">
    <source>
        <dbReference type="PROSITE-ProRule" id="PRU00023"/>
    </source>
</evidence>
<keyword evidence="2 3" id="KW-0040">ANK repeat</keyword>
<organism evidence="6 7">
    <name type="scientific">Aspergillus campestris (strain IBT 28561)</name>
    <dbReference type="NCBI Taxonomy" id="1392248"/>
    <lineage>
        <taxon>Eukaryota</taxon>
        <taxon>Fungi</taxon>
        <taxon>Dikarya</taxon>
        <taxon>Ascomycota</taxon>
        <taxon>Pezizomycotina</taxon>
        <taxon>Eurotiomycetes</taxon>
        <taxon>Eurotiomycetidae</taxon>
        <taxon>Eurotiales</taxon>
        <taxon>Aspergillaceae</taxon>
        <taxon>Aspergillus</taxon>
        <taxon>Aspergillus subgen. Circumdati</taxon>
    </lineage>
</organism>
<dbReference type="Proteomes" id="UP000234254">
    <property type="component" value="Unassembled WGS sequence"/>
</dbReference>
<dbReference type="AlphaFoldDB" id="A0A2I1DCR9"/>
<name>A0A2I1DCR9_ASPC2</name>
<dbReference type="RefSeq" id="XP_024696255.1">
    <property type="nucleotide sequence ID" value="XM_024835801.1"/>
</dbReference>
<dbReference type="Pfam" id="PF00646">
    <property type="entry name" value="F-box"/>
    <property type="match status" value="1"/>
</dbReference>
<dbReference type="InterPro" id="IPR036770">
    <property type="entry name" value="Ankyrin_rpt-contain_sf"/>
</dbReference>
<gene>
    <name evidence="6" type="ORF">P168DRAFT_279606</name>
</gene>
<protein>
    <submittedName>
        <fullName evidence="6">Ankyrin</fullName>
    </submittedName>
</protein>
<dbReference type="PANTHER" id="PTHR24166">
    <property type="entry name" value="ROLLING PEBBLES, ISOFORM B"/>
    <property type="match status" value="1"/>
</dbReference>
<dbReference type="InterPro" id="IPR050889">
    <property type="entry name" value="Dendritic_Spine_Reg/Scaffold"/>
</dbReference>
<evidence type="ECO:0000259" key="5">
    <source>
        <dbReference type="PROSITE" id="PS50181"/>
    </source>
</evidence>
<dbReference type="VEuPathDB" id="FungiDB:P168DRAFT_279606"/>
<dbReference type="EMBL" id="MSFM01000002">
    <property type="protein sequence ID" value="PKY07661.1"/>
    <property type="molecule type" value="Genomic_DNA"/>
</dbReference>
<feature type="region of interest" description="Disordered" evidence="4">
    <location>
        <begin position="395"/>
        <end position="423"/>
    </location>
</feature>
<dbReference type="PROSITE" id="PS50088">
    <property type="entry name" value="ANK_REPEAT"/>
    <property type="match status" value="1"/>
</dbReference>
<dbReference type="Gene3D" id="1.25.40.20">
    <property type="entry name" value="Ankyrin repeat-containing domain"/>
    <property type="match status" value="2"/>
</dbReference>
<evidence type="ECO:0000313" key="7">
    <source>
        <dbReference type="Proteomes" id="UP000234254"/>
    </source>
</evidence>
<proteinExistence type="predicted"/>
<dbReference type="PROSITE" id="PS50181">
    <property type="entry name" value="FBOX"/>
    <property type="match status" value="1"/>
</dbReference>
<dbReference type="SMART" id="SM00248">
    <property type="entry name" value="ANK"/>
    <property type="match status" value="8"/>
</dbReference>
<evidence type="ECO:0000313" key="6">
    <source>
        <dbReference type="EMBL" id="PKY07661.1"/>
    </source>
</evidence>
<dbReference type="OrthoDB" id="20872at2759"/>
<dbReference type="PANTHER" id="PTHR24166:SF48">
    <property type="entry name" value="PROTEIN VAPYRIN"/>
    <property type="match status" value="1"/>
</dbReference>
<keyword evidence="7" id="KW-1185">Reference proteome</keyword>
<evidence type="ECO:0000256" key="1">
    <source>
        <dbReference type="ARBA" id="ARBA00022737"/>
    </source>
</evidence>
<sequence>MTNSRTLSQLPSELLLEIAECLEPHDLLSFMIVFPSLAYIMPRRLVANEDRIGALLHYMANDHGSAEICRRLIPRMEIDVNATPRYTDSYLESAILNQHDVMVDALLARPDIKINGYKADRSVFLKKLLARNDIKVNAHKRRDMTVLAHATMHGYTEAVRLLLEAPGIVIEPEGSTFATPLTLAADAGYYDIVKLLLPLAHHTDATGAPLVDVNAQSWRGKTALIRATLNRHTNVVQLLMKHDQLHVNARDDNGRSALSYAAEVGHLAIMRRLLARPDINMNERDIHRRTPLSYAASGGFFAACKMLVEHPDTEPHAVDATQRTPLTHSVLSGSVKVFRLLLSQCTEREEDLKDHTGRGAWHYANAMKRTKLMKIFMAFKSDKYFGRYTGEIEDFDSEDSEEIEDIDDGDDGHDSDVMDEGED</sequence>
<dbReference type="SUPFAM" id="SSF48403">
    <property type="entry name" value="Ankyrin repeat"/>
    <property type="match status" value="2"/>
</dbReference>
<dbReference type="InterPro" id="IPR001810">
    <property type="entry name" value="F-box_dom"/>
</dbReference>
<reference evidence="6" key="1">
    <citation type="submission" date="2016-12" db="EMBL/GenBank/DDBJ databases">
        <title>The genomes of Aspergillus section Nigri reveals drivers in fungal speciation.</title>
        <authorList>
            <consortium name="DOE Joint Genome Institute"/>
            <person name="Vesth T.C."/>
            <person name="Nybo J."/>
            <person name="Theobald S."/>
            <person name="Brandl J."/>
            <person name="Frisvad J.C."/>
            <person name="Nielsen K.F."/>
            <person name="Lyhne E.K."/>
            <person name="Kogle M.E."/>
            <person name="Kuo A."/>
            <person name="Riley R."/>
            <person name="Clum A."/>
            <person name="Nolan M."/>
            <person name="Lipzen A."/>
            <person name="Salamov A."/>
            <person name="Henrissat B."/>
            <person name="Wiebenga A."/>
            <person name="De vries R.P."/>
            <person name="Grigoriev I.V."/>
            <person name="Mortensen U.H."/>
            <person name="Andersen M.R."/>
            <person name="Baker S.E."/>
        </authorList>
    </citation>
    <scope>NUCLEOTIDE SEQUENCE</scope>
    <source>
        <strain evidence="6">IBT 28561</strain>
    </source>
</reference>
<feature type="domain" description="F-box" evidence="5">
    <location>
        <begin position="4"/>
        <end position="33"/>
    </location>
</feature>
<comment type="caution">
    <text evidence="6">The sequence shown here is derived from an EMBL/GenBank/DDBJ whole genome shotgun (WGS) entry which is preliminary data.</text>
</comment>
<dbReference type="InterPro" id="IPR002110">
    <property type="entry name" value="Ankyrin_rpt"/>
</dbReference>
<dbReference type="Pfam" id="PF12796">
    <property type="entry name" value="Ank_2"/>
    <property type="match status" value="2"/>
</dbReference>
<accession>A0A2I1DCR9</accession>
<keyword evidence="1" id="KW-0677">Repeat</keyword>
<dbReference type="GeneID" id="36543325"/>
<feature type="repeat" description="ANK" evidence="3">
    <location>
        <begin position="253"/>
        <end position="286"/>
    </location>
</feature>